<reference evidence="10" key="1">
    <citation type="submission" date="2022-06" db="EMBL/GenBank/DDBJ databases">
        <title>Physiological and biochemical characterization and genomic elucidation of a strain of the genus Ensifer adhaerens M8 that combines arsenic oxidation and chromium reduction.</title>
        <authorList>
            <person name="Li X."/>
            <person name="Yu c."/>
        </authorList>
    </citation>
    <scope>NUCLEOTIDE SEQUENCE</scope>
    <source>
        <strain evidence="10">M8</strain>
        <plasmid evidence="10">pB</plasmid>
    </source>
</reference>
<evidence type="ECO:0000256" key="6">
    <source>
        <dbReference type="ARBA" id="ARBA00022989"/>
    </source>
</evidence>
<dbReference type="InterPro" id="IPR011701">
    <property type="entry name" value="MFS"/>
</dbReference>
<feature type="transmembrane region" description="Helical" evidence="8">
    <location>
        <begin position="20"/>
        <end position="41"/>
    </location>
</feature>
<proteinExistence type="inferred from homology"/>
<comment type="similarity">
    <text evidence="3">Belongs to the major facilitator superfamily. TCR/Tet family.</text>
</comment>
<evidence type="ECO:0000256" key="2">
    <source>
        <dbReference type="ARBA" id="ARBA00004141"/>
    </source>
</evidence>
<organism evidence="10 11">
    <name type="scientific">Ensifer adhaerens</name>
    <name type="common">Sinorhizobium morelense</name>
    <dbReference type="NCBI Taxonomy" id="106592"/>
    <lineage>
        <taxon>Bacteria</taxon>
        <taxon>Pseudomonadati</taxon>
        <taxon>Pseudomonadota</taxon>
        <taxon>Alphaproteobacteria</taxon>
        <taxon>Hyphomicrobiales</taxon>
        <taxon>Rhizobiaceae</taxon>
        <taxon>Sinorhizobium/Ensifer group</taxon>
        <taxon>Ensifer</taxon>
    </lineage>
</organism>
<gene>
    <name evidence="10" type="ORF">NE863_28085</name>
</gene>
<feature type="transmembrane region" description="Helical" evidence="8">
    <location>
        <begin position="53"/>
        <end position="73"/>
    </location>
</feature>
<comment type="function">
    <text evidence="1">Resistance to tetracycline by an active tetracycline efflux. This is an energy-dependent process that decreases the accumulation of the antibiotic in whole cells. This protein functions as a metal-tetracycline/H(+) antiporter.</text>
</comment>
<dbReference type="InterPro" id="IPR005829">
    <property type="entry name" value="Sugar_transporter_CS"/>
</dbReference>
<dbReference type="OrthoDB" id="9764259at2"/>
<evidence type="ECO:0000313" key="11">
    <source>
        <dbReference type="Proteomes" id="UP001055460"/>
    </source>
</evidence>
<evidence type="ECO:0000313" key="10">
    <source>
        <dbReference type="EMBL" id="USJ27760.1"/>
    </source>
</evidence>
<dbReference type="AlphaFoldDB" id="A0A9Q9DDT9"/>
<geneLocation type="plasmid" evidence="10 11">
    <name>pB</name>
</geneLocation>
<dbReference type="RefSeq" id="WP_060520150.1">
    <property type="nucleotide sequence ID" value="NZ_CAXURO020000003.1"/>
</dbReference>
<dbReference type="InterPro" id="IPR036259">
    <property type="entry name" value="MFS_trans_sf"/>
</dbReference>
<feature type="transmembrane region" description="Helical" evidence="8">
    <location>
        <begin position="169"/>
        <end position="191"/>
    </location>
</feature>
<evidence type="ECO:0000256" key="7">
    <source>
        <dbReference type="ARBA" id="ARBA00023136"/>
    </source>
</evidence>
<feature type="transmembrane region" description="Helical" evidence="8">
    <location>
        <begin position="257"/>
        <end position="280"/>
    </location>
</feature>
<dbReference type="InterPro" id="IPR020846">
    <property type="entry name" value="MFS_dom"/>
</dbReference>
<dbReference type="GO" id="GO:0022857">
    <property type="term" value="F:transmembrane transporter activity"/>
    <property type="evidence" value="ECO:0007669"/>
    <property type="project" value="InterPro"/>
</dbReference>
<dbReference type="PRINTS" id="PR01035">
    <property type="entry name" value="TCRTETA"/>
</dbReference>
<name>A0A9Q9DDT9_ENSAD</name>
<keyword evidence="4" id="KW-0813">Transport</keyword>
<keyword evidence="10" id="KW-0614">Plasmid</keyword>
<feature type="transmembrane region" description="Helical" evidence="8">
    <location>
        <begin position="85"/>
        <end position="104"/>
    </location>
</feature>
<feature type="domain" description="Major facilitator superfamily (MFS) profile" evidence="9">
    <location>
        <begin position="19"/>
        <end position="404"/>
    </location>
</feature>
<comment type="subcellular location">
    <subcellularLocation>
        <location evidence="2">Membrane</location>
        <topology evidence="2">Multi-pass membrane protein</topology>
    </subcellularLocation>
</comment>
<keyword evidence="6 8" id="KW-1133">Transmembrane helix</keyword>
<evidence type="ECO:0000256" key="1">
    <source>
        <dbReference type="ARBA" id="ARBA00003279"/>
    </source>
</evidence>
<evidence type="ECO:0000256" key="5">
    <source>
        <dbReference type="ARBA" id="ARBA00022692"/>
    </source>
</evidence>
<evidence type="ECO:0000256" key="4">
    <source>
        <dbReference type="ARBA" id="ARBA00022448"/>
    </source>
</evidence>
<dbReference type="PROSITE" id="PS00216">
    <property type="entry name" value="SUGAR_TRANSPORT_1"/>
    <property type="match status" value="1"/>
</dbReference>
<feature type="transmembrane region" description="Helical" evidence="8">
    <location>
        <begin position="143"/>
        <end position="163"/>
    </location>
</feature>
<dbReference type="CDD" id="cd17330">
    <property type="entry name" value="MFS_SLC46_TetA_like"/>
    <property type="match status" value="1"/>
</dbReference>
<feature type="transmembrane region" description="Helical" evidence="8">
    <location>
        <begin position="378"/>
        <end position="400"/>
    </location>
</feature>
<dbReference type="SUPFAM" id="SSF103473">
    <property type="entry name" value="MFS general substrate transporter"/>
    <property type="match status" value="1"/>
</dbReference>
<evidence type="ECO:0000259" key="9">
    <source>
        <dbReference type="PROSITE" id="PS50850"/>
    </source>
</evidence>
<dbReference type="Proteomes" id="UP001055460">
    <property type="component" value="Plasmid pB"/>
</dbReference>
<feature type="transmembrane region" description="Helical" evidence="8">
    <location>
        <begin position="211"/>
        <end position="237"/>
    </location>
</feature>
<dbReference type="GO" id="GO:0016020">
    <property type="term" value="C:membrane"/>
    <property type="evidence" value="ECO:0007669"/>
    <property type="project" value="UniProtKB-SubCell"/>
</dbReference>
<dbReference type="PANTHER" id="PTHR23504">
    <property type="entry name" value="MAJOR FACILITATOR SUPERFAMILY DOMAIN-CONTAINING PROTEIN 10"/>
    <property type="match status" value="1"/>
</dbReference>
<keyword evidence="7 8" id="KW-0472">Membrane</keyword>
<feature type="transmembrane region" description="Helical" evidence="8">
    <location>
        <begin position="110"/>
        <end position="131"/>
    </location>
</feature>
<accession>A0A9Q9DDT9</accession>
<dbReference type="EMBL" id="CP098809">
    <property type="protein sequence ID" value="USJ27760.1"/>
    <property type="molecule type" value="Genomic_DNA"/>
</dbReference>
<feature type="transmembrane region" description="Helical" evidence="8">
    <location>
        <begin position="292"/>
        <end position="321"/>
    </location>
</feature>
<evidence type="ECO:0000256" key="8">
    <source>
        <dbReference type="SAM" id="Phobius"/>
    </source>
</evidence>
<keyword evidence="5 8" id="KW-0812">Transmembrane</keyword>
<dbReference type="Pfam" id="PF07690">
    <property type="entry name" value="MFS_1"/>
    <property type="match status" value="1"/>
</dbReference>
<evidence type="ECO:0000256" key="3">
    <source>
        <dbReference type="ARBA" id="ARBA00007520"/>
    </source>
</evidence>
<protein>
    <submittedName>
        <fullName evidence="10">MFS transporter</fullName>
    </submittedName>
</protein>
<dbReference type="InterPro" id="IPR001958">
    <property type="entry name" value="Tet-R_TetA/multi-R_MdtG-like"/>
</dbReference>
<dbReference type="PROSITE" id="PS50850">
    <property type="entry name" value="MFS"/>
    <property type="match status" value="1"/>
</dbReference>
<dbReference type="PANTHER" id="PTHR23504:SF15">
    <property type="entry name" value="MAJOR FACILITATOR SUPERFAMILY (MFS) PROFILE DOMAIN-CONTAINING PROTEIN"/>
    <property type="match status" value="1"/>
</dbReference>
<dbReference type="Gene3D" id="1.20.1250.20">
    <property type="entry name" value="MFS general substrate transporter like domains"/>
    <property type="match status" value="1"/>
</dbReference>
<sequence length="410" mass="43150">MSDTMYPKTASKMRRNWQTLAPLFLIVCIYAAGMASVLPVLPFYLRDLGAGPFIFGLVLATEAFIQFVAAPTLGQLSDRFGRKRILLASQLMAAASLLLLAIAPNVFVVIVARALFGLTGGNFSAAAGYVADHTTPEDRRQALSILTGGVGLGGISGAGLSGFLSNTSLTMPIFAALFLSIGAVGLTVFALKRDQGASPQTTRYQREKISFRAIFSSPVVRILVLVMLCHFLAYGIYSSQMPVFLAETFIWNGEPFGPQHLSIIVAADGVINILVQLVVLGWLSRGLSERHLILLMFGLVCTGFLVASLATTVPFLALAVLCVSTGDAMAKPTYLAALSVHVPGNRQGVVMGSAQSLGAFTDIASPLIGGLILGQKLYGVWIGLAMGVAAIGAMLAAVKLPATDPETPKS</sequence>